<comment type="caution">
    <text evidence="1">The sequence shown here is derived from an EMBL/GenBank/DDBJ whole genome shotgun (WGS) entry which is preliminary data.</text>
</comment>
<sequence length="209" mass="23153">MLLRQEVDEKNKNISGGNKMVSFLGTLPSIESVSSALPAVVLDYMTESQLTETYHMIQKAAKYGHGFGFQEFSSEDDFRNEISGSRCFAVTCKEEGTLLASLILAQSKFYRGSDQVVDPYIIVKYSDRCKGLGEFCMRQAIKLSVSFGYIAMYIDTFANNVAILRIIDKIGGFQQVGCLPVGGCLPCGKFVPSIIFYRNLLIGEENNNT</sequence>
<dbReference type="InterPro" id="IPR016181">
    <property type="entry name" value="Acyl_CoA_acyltransferase"/>
</dbReference>
<accession>A0AA88XP33</accession>
<reference evidence="1" key="1">
    <citation type="submission" date="2019-08" db="EMBL/GenBank/DDBJ databases">
        <title>The improved chromosome-level genome for the pearl oyster Pinctada fucata martensii using PacBio sequencing and Hi-C.</title>
        <authorList>
            <person name="Zheng Z."/>
        </authorList>
    </citation>
    <scope>NUCLEOTIDE SEQUENCE</scope>
    <source>
        <strain evidence="1">ZZ-2019</strain>
        <tissue evidence="1">Adductor muscle</tissue>
    </source>
</reference>
<evidence type="ECO:0000313" key="1">
    <source>
        <dbReference type="EMBL" id="KAK3087894.1"/>
    </source>
</evidence>
<name>A0AA88XP33_PINIB</name>
<organism evidence="1 2">
    <name type="scientific">Pinctada imbricata</name>
    <name type="common">Atlantic pearl-oyster</name>
    <name type="synonym">Pinctada martensii</name>
    <dbReference type="NCBI Taxonomy" id="66713"/>
    <lineage>
        <taxon>Eukaryota</taxon>
        <taxon>Metazoa</taxon>
        <taxon>Spiralia</taxon>
        <taxon>Lophotrochozoa</taxon>
        <taxon>Mollusca</taxon>
        <taxon>Bivalvia</taxon>
        <taxon>Autobranchia</taxon>
        <taxon>Pteriomorphia</taxon>
        <taxon>Pterioida</taxon>
        <taxon>Pterioidea</taxon>
        <taxon>Pteriidae</taxon>
        <taxon>Pinctada</taxon>
    </lineage>
</organism>
<dbReference type="Gene3D" id="3.40.630.30">
    <property type="match status" value="1"/>
</dbReference>
<dbReference type="AlphaFoldDB" id="A0AA88XP33"/>
<evidence type="ECO:0000313" key="2">
    <source>
        <dbReference type="Proteomes" id="UP001186944"/>
    </source>
</evidence>
<dbReference type="EMBL" id="VSWD01000011">
    <property type="protein sequence ID" value="KAK3087894.1"/>
    <property type="molecule type" value="Genomic_DNA"/>
</dbReference>
<proteinExistence type="predicted"/>
<keyword evidence="2" id="KW-1185">Reference proteome</keyword>
<gene>
    <name evidence="1" type="ORF">FSP39_012185</name>
</gene>
<dbReference type="Proteomes" id="UP001186944">
    <property type="component" value="Unassembled WGS sequence"/>
</dbReference>
<protein>
    <submittedName>
        <fullName evidence="1">Uncharacterized protein</fullName>
    </submittedName>
</protein>
<dbReference type="SUPFAM" id="SSF55729">
    <property type="entry name" value="Acyl-CoA N-acyltransferases (Nat)"/>
    <property type="match status" value="1"/>
</dbReference>